<dbReference type="PROSITE" id="PS50082">
    <property type="entry name" value="WD_REPEATS_2"/>
    <property type="match status" value="3"/>
</dbReference>
<evidence type="ECO:0000313" key="12">
    <source>
        <dbReference type="Proteomes" id="UP000282613"/>
    </source>
</evidence>
<dbReference type="InterPro" id="IPR020472">
    <property type="entry name" value="WD40_PAC1"/>
</dbReference>
<dbReference type="InterPro" id="IPR013258">
    <property type="entry name" value="Striatin_N"/>
</dbReference>
<evidence type="ECO:0000256" key="4">
    <source>
        <dbReference type="ARBA" id="ARBA00022860"/>
    </source>
</evidence>
<dbReference type="PRINTS" id="PR00320">
    <property type="entry name" value="GPROTEINBRPT"/>
</dbReference>
<evidence type="ECO:0000259" key="10">
    <source>
        <dbReference type="Pfam" id="PF08232"/>
    </source>
</evidence>
<dbReference type="PROSITE" id="PS00678">
    <property type="entry name" value="WD_REPEATS_1"/>
    <property type="match status" value="1"/>
</dbReference>
<evidence type="ECO:0000313" key="11">
    <source>
        <dbReference type="EMBL" id="VDK32343.1"/>
    </source>
</evidence>
<keyword evidence="4" id="KW-0112">Calmodulin-binding</keyword>
<keyword evidence="5 7" id="KW-0175">Coiled coil</keyword>
<evidence type="ECO:0000256" key="1">
    <source>
        <dbReference type="ARBA" id="ARBA00009616"/>
    </source>
</evidence>
<dbReference type="InterPro" id="IPR015943">
    <property type="entry name" value="WD40/YVTN_repeat-like_dom_sf"/>
</dbReference>
<dbReference type="Proteomes" id="UP000282613">
    <property type="component" value="Unassembled WGS sequence"/>
</dbReference>
<evidence type="ECO:0000256" key="7">
    <source>
        <dbReference type="SAM" id="Coils"/>
    </source>
</evidence>
<evidence type="ECO:0000256" key="5">
    <source>
        <dbReference type="ARBA" id="ARBA00023054"/>
    </source>
</evidence>
<evidence type="ECO:0000313" key="13">
    <source>
        <dbReference type="WBParaSite" id="TASK_0000378601-mRNA-1"/>
    </source>
</evidence>
<reference evidence="13" key="1">
    <citation type="submission" date="2016-04" db="UniProtKB">
        <authorList>
            <consortium name="WormBaseParasite"/>
        </authorList>
    </citation>
    <scope>IDENTIFICATION</scope>
</reference>
<dbReference type="AlphaFoldDB" id="A0A158R7F8"/>
<organism evidence="13">
    <name type="scientific">Taenia asiatica</name>
    <name type="common">Asian tapeworm</name>
    <dbReference type="NCBI Taxonomy" id="60517"/>
    <lineage>
        <taxon>Eukaryota</taxon>
        <taxon>Metazoa</taxon>
        <taxon>Spiralia</taxon>
        <taxon>Lophotrochozoa</taxon>
        <taxon>Platyhelminthes</taxon>
        <taxon>Cestoda</taxon>
        <taxon>Eucestoda</taxon>
        <taxon>Cyclophyllidea</taxon>
        <taxon>Taeniidae</taxon>
        <taxon>Taenia</taxon>
    </lineage>
</organism>
<dbReference type="Pfam" id="PF00400">
    <property type="entry name" value="WD40"/>
    <property type="match status" value="5"/>
</dbReference>
<evidence type="ECO:0000256" key="2">
    <source>
        <dbReference type="ARBA" id="ARBA00022574"/>
    </source>
</evidence>
<dbReference type="PANTHER" id="PTHR15653:SF0">
    <property type="entry name" value="CONNECTOR OF KINASE TO AP-1, ISOFORM E"/>
    <property type="match status" value="1"/>
</dbReference>
<dbReference type="Pfam" id="PF08232">
    <property type="entry name" value="Striatin"/>
    <property type="match status" value="1"/>
</dbReference>
<dbReference type="EMBL" id="UYRS01018312">
    <property type="protein sequence ID" value="VDK32343.1"/>
    <property type="molecule type" value="Genomic_DNA"/>
</dbReference>
<dbReference type="CDD" id="cd00200">
    <property type="entry name" value="WD40"/>
    <property type="match status" value="1"/>
</dbReference>
<feature type="region of interest" description="Disordered" evidence="8">
    <location>
        <begin position="108"/>
        <end position="135"/>
    </location>
</feature>
<dbReference type="WBParaSite" id="TASK_0000378601-mRNA-1">
    <property type="protein sequence ID" value="TASK_0000378601-mRNA-1"/>
    <property type="gene ID" value="TASK_0000378601"/>
</dbReference>
<keyword evidence="9" id="KW-0472">Membrane</keyword>
<dbReference type="InterPro" id="IPR001680">
    <property type="entry name" value="WD40_rpt"/>
</dbReference>
<evidence type="ECO:0000256" key="8">
    <source>
        <dbReference type="SAM" id="MobiDB-lite"/>
    </source>
</evidence>
<feature type="compositionally biased region" description="Basic and acidic residues" evidence="8">
    <location>
        <begin position="191"/>
        <end position="204"/>
    </location>
</feature>
<dbReference type="InterPro" id="IPR019775">
    <property type="entry name" value="WD40_repeat_CS"/>
</dbReference>
<dbReference type="Gene3D" id="2.130.10.10">
    <property type="entry name" value="YVTN repeat-like/Quinoprotein amine dehydrogenase"/>
    <property type="match status" value="2"/>
</dbReference>
<evidence type="ECO:0000256" key="6">
    <source>
        <dbReference type="PROSITE-ProRule" id="PRU00221"/>
    </source>
</evidence>
<dbReference type="OrthoDB" id="727118at2759"/>
<dbReference type="PROSITE" id="PS50294">
    <property type="entry name" value="WD_REPEATS_REGION"/>
    <property type="match status" value="3"/>
</dbReference>
<dbReference type="Gene3D" id="1.20.5.300">
    <property type="match status" value="1"/>
</dbReference>
<feature type="domain" description="Striatin N-terminal" evidence="10">
    <location>
        <begin position="38"/>
        <end position="135"/>
    </location>
</feature>
<feature type="region of interest" description="Disordered" evidence="8">
    <location>
        <begin position="173"/>
        <end position="204"/>
    </location>
</feature>
<dbReference type="GO" id="GO:0005516">
    <property type="term" value="F:calmodulin binding"/>
    <property type="evidence" value="ECO:0007669"/>
    <property type="project" value="UniProtKB-KW"/>
</dbReference>
<dbReference type="SMART" id="SM00320">
    <property type="entry name" value="WD40"/>
    <property type="match status" value="6"/>
</dbReference>
<dbReference type="SUPFAM" id="SSF50978">
    <property type="entry name" value="WD40 repeat-like"/>
    <property type="match status" value="1"/>
</dbReference>
<comment type="similarity">
    <text evidence="1">Belongs to the WD repeat striatin family.</text>
</comment>
<accession>A0A158R7F8</accession>
<keyword evidence="9" id="KW-1133">Transmembrane helix</keyword>
<keyword evidence="2 6" id="KW-0853">WD repeat</keyword>
<dbReference type="InterPro" id="IPR036322">
    <property type="entry name" value="WD40_repeat_dom_sf"/>
</dbReference>
<protein>
    <submittedName>
        <fullName evidence="13">Striatin domain-containing protein</fullName>
    </submittedName>
</protein>
<keyword evidence="3" id="KW-0677">Repeat</keyword>
<feature type="repeat" description="WD" evidence="6">
    <location>
        <begin position="551"/>
        <end position="582"/>
    </location>
</feature>
<name>A0A158R7F8_TAEAS</name>
<feature type="repeat" description="WD" evidence="6">
    <location>
        <begin position="711"/>
        <end position="752"/>
    </location>
</feature>
<evidence type="ECO:0000256" key="3">
    <source>
        <dbReference type="ARBA" id="ARBA00022737"/>
    </source>
</evidence>
<feature type="transmembrane region" description="Helical" evidence="9">
    <location>
        <begin position="847"/>
        <end position="870"/>
    </location>
</feature>
<dbReference type="InterPro" id="IPR051488">
    <property type="entry name" value="WD_repeat_striatin"/>
</dbReference>
<proteinExistence type="inferred from homology"/>
<feature type="repeat" description="WD" evidence="6">
    <location>
        <begin position="424"/>
        <end position="457"/>
    </location>
</feature>
<reference evidence="11 12" key="2">
    <citation type="submission" date="2018-11" db="EMBL/GenBank/DDBJ databases">
        <authorList>
            <consortium name="Pathogen Informatics"/>
        </authorList>
    </citation>
    <scope>NUCLEOTIDE SEQUENCE [LARGE SCALE GENOMIC DNA]</scope>
</reference>
<feature type="coiled-coil region" evidence="7">
    <location>
        <begin position="56"/>
        <end position="83"/>
    </location>
</feature>
<keyword evidence="12" id="KW-1185">Reference proteome</keyword>
<sequence length="922" mass="100016">MESINYVQHSDGADFECNGKNSGLDGVAFESQKCDYSICGILNFLQSEWTKMSIERSRWEFERAELQARIAVLQNEKNGCENLKSDLVRRIKMLEYALQQERFKNYSLKYPNESNTDNSYKDGQEGSGKRDGLSTVERSRLREYLTRIGMKRLSNEMRAAKVKELLGISPNSETLVSAPESGKLASNVPSEPREDGALTKSNEDSTNLHDEAASALAEFDKLVAQQGGDANDPVDVDILADSFTVDIVEPPRSWASGDQSAFVDRLKEHYRLGLPINRVSQSQQSKSSFSEDIPIPPHAYDEMELFASQGRRFQPHTTSSISSAQQGLPEDVFLAAARAVEDNDGNGISGGGLGDLANLTSASALDNLDGVVQTASQHHLHHQQQLLLFHAVEGAGVGVGVGDYDDDVAAAAKVSPAWTAKYTLRSHFDAIRSVTFHHADQILLTGSEDCTLRVWSLAKRVQAKKSSCLDVEPMYTCRGHTTPVLCVALLSISPAGKDNIASGRSSPLETALEINFAFSGSLDGEIRSWRLGGLQLMLYEAFDPSVGGPLLKGHSDAVWSIAARTDGTVLSASADGTVQLWNTFPPLLQQPQQAFKRDTRVLSATRVFRPASGTQAATTPAVPTSVLFLPSDDSAFAVGLTSGDVCVIHLETGRQIHFFESTPSKSADVAEPPGSVNALAAHPTLPLLFSAHENRQIRCLDTAQGTCLHSMVAHLEGVTALAVDPRGLILLSASHDASIRLWDVETRTCVQEFTSHRRKHDESIHSVAFHPALPLIASAGADGLVKSEKKGDSRGLLMVCCLGGASLFAGVSWSIRSVRKQAAEFPIPMKKDVAQPLISPFRLALRALLAGTVLSFAITGFLAGGVWLILGRPSLQSLSSELNARIPKLKSSSTEENSRTDFASFRELFTYLQNEENANKVE</sequence>
<dbReference type="PANTHER" id="PTHR15653">
    <property type="entry name" value="STRIATIN"/>
    <property type="match status" value="1"/>
</dbReference>
<keyword evidence="9" id="KW-0812">Transmembrane</keyword>
<evidence type="ECO:0000256" key="9">
    <source>
        <dbReference type="SAM" id="Phobius"/>
    </source>
</evidence>
<feature type="compositionally biased region" description="Basic and acidic residues" evidence="8">
    <location>
        <begin position="119"/>
        <end position="135"/>
    </location>
</feature>
<dbReference type="STRING" id="60517.A0A158R7F8"/>
<gene>
    <name evidence="11" type="ORF">TASK_LOCUS3787</name>
</gene>